<keyword evidence="1" id="KW-0472">Membrane</keyword>
<feature type="transmembrane region" description="Helical" evidence="1">
    <location>
        <begin position="106"/>
        <end position="123"/>
    </location>
</feature>
<dbReference type="Pfam" id="PF04307">
    <property type="entry name" value="YdjM"/>
    <property type="match status" value="1"/>
</dbReference>
<dbReference type="EMBL" id="JAGZXI010000004">
    <property type="protein sequence ID" value="MBS6634692.1"/>
    <property type="molecule type" value="Genomic_DNA"/>
</dbReference>
<keyword evidence="1" id="KW-1133">Transmembrane helix</keyword>
<feature type="transmembrane region" description="Helical" evidence="1">
    <location>
        <begin position="171"/>
        <end position="187"/>
    </location>
</feature>
<comment type="caution">
    <text evidence="2">The sequence shown here is derived from an EMBL/GenBank/DDBJ whole genome shotgun (WGS) entry which is preliminary data.</text>
</comment>
<dbReference type="InterPro" id="IPR007404">
    <property type="entry name" value="YdjM-like"/>
</dbReference>
<keyword evidence="1" id="KW-0812">Transmembrane</keyword>
<proteinExistence type="predicted"/>
<gene>
    <name evidence="2" type="ORF">KH265_03370</name>
</gene>
<keyword evidence="2" id="KW-0378">Hydrolase</keyword>
<evidence type="ECO:0000313" key="3">
    <source>
        <dbReference type="Proteomes" id="UP000739069"/>
    </source>
</evidence>
<dbReference type="AlphaFoldDB" id="A0A943TCG9"/>
<dbReference type="Proteomes" id="UP000739069">
    <property type="component" value="Unassembled WGS sequence"/>
</dbReference>
<name>A0A943TCG9_9MICC</name>
<feature type="transmembrane region" description="Helical" evidence="1">
    <location>
        <begin position="83"/>
        <end position="100"/>
    </location>
</feature>
<sequence>MMGYSHTVSAAAGWLALVETGVVQVPDTPTLIVTTLACAGAGMLPDIDHHNGSIANSIPPVSRWVARIVGAVSGGHRKGTHSILGLVAFWAIAYFSASISYNGIPWASLLLAAFSGGLALRVLGAPGGWIGAIALGYAAYTTGSLTLLPWAFSVGATIHLIGDLLTTRGLLPLYPIVIKPLVSSPLWKKSGYMALPILGDAGSVREKALTLALSVYIGWYAAAMMGFMEYPLQTLGLGVHAVK</sequence>
<dbReference type="RefSeq" id="WP_303952308.1">
    <property type="nucleotide sequence ID" value="NZ_JAGZXI010000004.1"/>
</dbReference>
<evidence type="ECO:0000313" key="2">
    <source>
        <dbReference type="EMBL" id="MBS6634692.1"/>
    </source>
</evidence>
<accession>A0A943TCG9</accession>
<reference evidence="2" key="1">
    <citation type="submission" date="2021-02" db="EMBL/GenBank/DDBJ databases">
        <title>Infant gut strain persistence is associated with maternal origin, phylogeny, and functional potential including surface adhesion and iron acquisition.</title>
        <authorList>
            <person name="Lou Y.C."/>
        </authorList>
    </citation>
    <scope>NUCLEOTIDE SEQUENCE</scope>
    <source>
        <strain evidence="2">L1_008_092G1_dasL1_008_092G1_concoct_16</strain>
    </source>
</reference>
<protein>
    <submittedName>
        <fullName evidence="2">Metal-dependent hydrolase</fullName>
    </submittedName>
</protein>
<evidence type="ECO:0000256" key="1">
    <source>
        <dbReference type="SAM" id="Phobius"/>
    </source>
</evidence>
<feature type="transmembrane region" description="Helical" evidence="1">
    <location>
        <begin position="130"/>
        <end position="151"/>
    </location>
</feature>
<feature type="transmembrane region" description="Helical" evidence="1">
    <location>
        <begin position="208"/>
        <end position="228"/>
    </location>
</feature>
<dbReference type="GO" id="GO:0016787">
    <property type="term" value="F:hydrolase activity"/>
    <property type="evidence" value="ECO:0007669"/>
    <property type="project" value="UniProtKB-KW"/>
</dbReference>
<organism evidence="2 3">
    <name type="scientific">Rothia mucilaginosa</name>
    <dbReference type="NCBI Taxonomy" id="43675"/>
    <lineage>
        <taxon>Bacteria</taxon>
        <taxon>Bacillati</taxon>
        <taxon>Actinomycetota</taxon>
        <taxon>Actinomycetes</taxon>
        <taxon>Micrococcales</taxon>
        <taxon>Micrococcaceae</taxon>
        <taxon>Rothia</taxon>
    </lineage>
</organism>